<proteinExistence type="predicted"/>
<accession>A0A0U4YJE9</accession>
<gene>
    <name evidence="1" type="ORF">XAC3562_200063</name>
</gene>
<keyword evidence="2" id="KW-1185">Reference proteome</keyword>
<organism evidence="1 2">
    <name type="scientific">Xanthomonas citri pv. citri</name>
    <dbReference type="NCBI Taxonomy" id="611301"/>
    <lineage>
        <taxon>Bacteria</taxon>
        <taxon>Pseudomonadati</taxon>
        <taxon>Pseudomonadota</taxon>
        <taxon>Gammaproteobacteria</taxon>
        <taxon>Lysobacterales</taxon>
        <taxon>Lysobacteraceae</taxon>
        <taxon>Xanthomonas</taxon>
    </lineage>
</organism>
<reference evidence="1 2" key="1">
    <citation type="submission" date="2014-09" db="EMBL/GenBank/DDBJ databases">
        <authorList>
            <person name="Regsiter A."/>
        </authorList>
    </citation>
    <scope>NUCLEOTIDE SEQUENCE [LARGE SCALE GENOMIC DNA]</scope>
</reference>
<evidence type="ECO:0000313" key="2">
    <source>
        <dbReference type="Proteomes" id="UP000052230"/>
    </source>
</evidence>
<comment type="caution">
    <text evidence="1">The sequence shown here is derived from an EMBL/GenBank/DDBJ whole genome shotgun (WGS) entry which is preliminary data.</text>
</comment>
<protein>
    <submittedName>
        <fullName evidence="1">Uncharacterized protein</fullName>
    </submittedName>
</protein>
<sequence length="60" mass="6483">MIASRRLHDAEPLDTFLTKAFLPPDVSLAQAKQAAVRVKRAAAGSDAQVNELTADHALRE</sequence>
<name>A0A0U4YJE9_XANCI</name>
<dbReference type="Proteomes" id="UP000052230">
    <property type="component" value="Unassembled WGS sequence"/>
</dbReference>
<dbReference type="AlphaFoldDB" id="A0A0U4YJE9"/>
<evidence type="ECO:0000313" key="1">
    <source>
        <dbReference type="EMBL" id="CEG15452.1"/>
    </source>
</evidence>
<dbReference type="EMBL" id="CCXZ01000112">
    <property type="protein sequence ID" value="CEG15452.1"/>
    <property type="molecule type" value="Genomic_DNA"/>
</dbReference>